<evidence type="ECO:0000313" key="3">
    <source>
        <dbReference type="Proteomes" id="UP001589867"/>
    </source>
</evidence>
<protein>
    <submittedName>
        <fullName evidence="2">Uncharacterized protein</fullName>
    </submittedName>
</protein>
<organism evidence="2 3">
    <name type="scientific">Phytohabitans kaempferiae</name>
    <dbReference type="NCBI Taxonomy" id="1620943"/>
    <lineage>
        <taxon>Bacteria</taxon>
        <taxon>Bacillati</taxon>
        <taxon>Actinomycetota</taxon>
        <taxon>Actinomycetes</taxon>
        <taxon>Micromonosporales</taxon>
        <taxon>Micromonosporaceae</taxon>
    </lineage>
</organism>
<evidence type="ECO:0000256" key="1">
    <source>
        <dbReference type="SAM" id="MobiDB-lite"/>
    </source>
</evidence>
<accession>A0ABV6M7I8</accession>
<proteinExistence type="predicted"/>
<comment type="caution">
    <text evidence="2">The sequence shown here is derived from an EMBL/GenBank/DDBJ whole genome shotgun (WGS) entry which is preliminary data.</text>
</comment>
<name>A0ABV6M7I8_9ACTN</name>
<gene>
    <name evidence="2" type="ORF">ACFFIA_22315</name>
</gene>
<keyword evidence="3" id="KW-1185">Reference proteome</keyword>
<feature type="region of interest" description="Disordered" evidence="1">
    <location>
        <begin position="1"/>
        <end position="26"/>
    </location>
</feature>
<dbReference type="Proteomes" id="UP001589867">
    <property type="component" value="Unassembled WGS sequence"/>
</dbReference>
<sequence>MAFRIGRHSHPKARPEHPDTDTPPATGIDYLRLIDEDHTQRLESRINYAALFDDSRPATGRKEVDR</sequence>
<evidence type="ECO:0000313" key="2">
    <source>
        <dbReference type="EMBL" id="MFC0530403.1"/>
    </source>
</evidence>
<dbReference type="RefSeq" id="WP_377253562.1">
    <property type="nucleotide sequence ID" value="NZ_JBHLUH010000046.1"/>
</dbReference>
<feature type="compositionally biased region" description="Basic residues" evidence="1">
    <location>
        <begin position="1"/>
        <end position="12"/>
    </location>
</feature>
<reference evidence="2 3" key="1">
    <citation type="submission" date="2024-09" db="EMBL/GenBank/DDBJ databases">
        <authorList>
            <person name="Sun Q."/>
            <person name="Mori K."/>
        </authorList>
    </citation>
    <scope>NUCLEOTIDE SEQUENCE [LARGE SCALE GENOMIC DNA]</scope>
    <source>
        <strain evidence="2 3">TBRC 3947</strain>
    </source>
</reference>
<dbReference type="EMBL" id="JBHLUH010000046">
    <property type="protein sequence ID" value="MFC0530403.1"/>
    <property type="molecule type" value="Genomic_DNA"/>
</dbReference>